<feature type="transmembrane region" description="Helical" evidence="8">
    <location>
        <begin position="352"/>
        <end position="375"/>
    </location>
</feature>
<proteinExistence type="inferred from homology"/>
<feature type="transmembrane region" description="Helical" evidence="8">
    <location>
        <begin position="442"/>
        <end position="466"/>
    </location>
</feature>
<feature type="transmembrane region" description="Helical" evidence="8">
    <location>
        <begin position="34"/>
        <end position="56"/>
    </location>
</feature>
<dbReference type="GO" id="GO:0015113">
    <property type="term" value="F:nitrite transmembrane transporter activity"/>
    <property type="evidence" value="ECO:0007669"/>
    <property type="project" value="InterPro"/>
</dbReference>
<dbReference type="Proteomes" id="UP001201980">
    <property type="component" value="Unassembled WGS sequence"/>
</dbReference>
<feature type="transmembrane region" description="Helical" evidence="8">
    <location>
        <begin position="387"/>
        <end position="406"/>
    </location>
</feature>
<keyword evidence="11" id="KW-1185">Reference proteome</keyword>
<organism evidence="10 11">
    <name type="scientific">Zalerion maritima</name>
    <dbReference type="NCBI Taxonomy" id="339359"/>
    <lineage>
        <taxon>Eukaryota</taxon>
        <taxon>Fungi</taxon>
        <taxon>Dikarya</taxon>
        <taxon>Ascomycota</taxon>
        <taxon>Pezizomycotina</taxon>
        <taxon>Sordariomycetes</taxon>
        <taxon>Lulworthiomycetidae</taxon>
        <taxon>Lulworthiales</taxon>
        <taxon>Lulworthiaceae</taxon>
        <taxon>Zalerion</taxon>
    </lineage>
</organism>
<dbReference type="InterPro" id="IPR036259">
    <property type="entry name" value="MFS_trans_sf"/>
</dbReference>
<dbReference type="InterPro" id="IPR020846">
    <property type="entry name" value="MFS_dom"/>
</dbReference>
<keyword evidence="8" id="KW-1003">Cell membrane</keyword>
<feature type="transmembrane region" description="Helical" evidence="8">
    <location>
        <begin position="306"/>
        <end position="332"/>
    </location>
</feature>
<evidence type="ECO:0000313" key="11">
    <source>
        <dbReference type="Proteomes" id="UP001201980"/>
    </source>
</evidence>
<keyword evidence="6 8" id="KW-0534">Nitrate assimilation</keyword>
<evidence type="ECO:0000256" key="3">
    <source>
        <dbReference type="ARBA" id="ARBA00022448"/>
    </source>
</evidence>
<dbReference type="InterPro" id="IPR011701">
    <property type="entry name" value="MFS"/>
</dbReference>
<keyword evidence="5 8" id="KW-1133">Transmembrane helix</keyword>
<keyword evidence="4 8" id="KW-0812">Transmembrane</keyword>
<feature type="transmembrane region" description="Helical" evidence="8">
    <location>
        <begin position="105"/>
        <end position="123"/>
    </location>
</feature>
<feature type="transmembrane region" description="Helical" evidence="8">
    <location>
        <begin position="478"/>
        <end position="497"/>
    </location>
</feature>
<evidence type="ECO:0000256" key="8">
    <source>
        <dbReference type="RuleBase" id="RU366033"/>
    </source>
</evidence>
<feature type="transmembrane region" description="Helical" evidence="8">
    <location>
        <begin position="200"/>
        <end position="221"/>
    </location>
</feature>
<evidence type="ECO:0000256" key="5">
    <source>
        <dbReference type="ARBA" id="ARBA00022989"/>
    </source>
</evidence>
<gene>
    <name evidence="10" type="ORF">MKZ38_007341</name>
</gene>
<dbReference type="GO" id="GO:0015112">
    <property type="term" value="F:nitrate transmembrane transporter activity"/>
    <property type="evidence" value="ECO:0007669"/>
    <property type="project" value="UniProtKB-UniRule"/>
</dbReference>
<dbReference type="Gene3D" id="1.20.1250.20">
    <property type="entry name" value="MFS general substrate transporter like domains"/>
    <property type="match status" value="2"/>
</dbReference>
<comment type="caution">
    <text evidence="10">The sequence shown here is derived from an EMBL/GenBank/DDBJ whole genome shotgun (WGS) entry which is preliminary data.</text>
</comment>
<dbReference type="SUPFAM" id="SSF103473">
    <property type="entry name" value="MFS general substrate transporter"/>
    <property type="match status" value="1"/>
</dbReference>
<comment type="similarity">
    <text evidence="2 8">Belongs to the major facilitator superfamily. Nitrate/nitrite porter (TC 2.A.1.8) family.</text>
</comment>
<evidence type="ECO:0000256" key="7">
    <source>
        <dbReference type="ARBA" id="ARBA00023136"/>
    </source>
</evidence>
<keyword evidence="7 8" id="KW-0472">Membrane</keyword>
<protein>
    <recommendedName>
        <fullName evidence="8">Nitrate/nitrite transporter</fullName>
    </recommendedName>
</protein>
<dbReference type="EMBL" id="JAKWBI020000046">
    <property type="protein sequence ID" value="KAJ2904723.1"/>
    <property type="molecule type" value="Genomic_DNA"/>
</dbReference>
<dbReference type="Pfam" id="PF07690">
    <property type="entry name" value="MFS_1"/>
    <property type="match status" value="1"/>
</dbReference>
<accession>A0AAD5WVZ3</accession>
<dbReference type="PANTHER" id="PTHR23515">
    <property type="entry name" value="HIGH-AFFINITY NITRATE TRANSPORTER 2.3"/>
    <property type="match status" value="1"/>
</dbReference>
<feature type="transmembrane region" description="Helical" evidence="8">
    <location>
        <begin position="129"/>
        <end position="146"/>
    </location>
</feature>
<evidence type="ECO:0000313" key="10">
    <source>
        <dbReference type="EMBL" id="KAJ2904723.1"/>
    </source>
</evidence>
<dbReference type="NCBIfam" id="TIGR00886">
    <property type="entry name" value="2A0108"/>
    <property type="match status" value="1"/>
</dbReference>
<name>A0AAD5WVZ3_9PEZI</name>
<keyword evidence="3 8" id="KW-0813">Transport</keyword>
<dbReference type="GO" id="GO:0005886">
    <property type="term" value="C:plasma membrane"/>
    <property type="evidence" value="ECO:0007669"/>
    <property type="project" value="UniProtKB-SubCell"/>
</dbReference>
<dbReference type="GO" id="GO:0042128">
    <property type="term" value="P:nitrate assimilation"/>
    <property type="evidence" value="ECO:0007669"/>
    <property type="project" value="UniProtKB-UniRule"/>
</dbReference>
<evidence type="ECO:0000259" key="9">
    <source>
        <dbReference type="PROSITE" id="PS50850"/>
    </source>
</evidence>
<evidence type="ECO:0000256" key="2">
    <source>
        <dbReference type="ARBA" id="ARBA00008432"/>
    </source>
</evidence>
<evidence type="ECO:0000256" key="4">
    <source>
        <dbReference type="ARBA" id="ARBA00022692"/>
    </source>
</evidence>
<feature type="transmembrane region" description="Helical" evidence="8">
    <location>
        <begin position="76"/>
        <end position="93"/>
    </location>
</feature>
<comment type="subcellular location">
    <subcellularLocation>
        <location evidence="8">Cell membrane</location>
        <topology evidence="8">Multi-pass membrane protein</topology>
    </subcellularLocation>
    <subcellularLocation>
        <location evidence="1">Membrane</location>
        <topology evidence="1">Multi-pass membrane protein</topology>
    </subcellularLocation>
</comment>
<evidence type="ECO:0000256" key="6">
    <source>
        <dbReference type="ARBA" id="ARBA00023063"/>
    </source>
</evidence>
<feature type="domain" description="Major facilitator superfamily (MFS) profile" evidence="9">
    <location>
        <begin position="38"/>
        <end position="501"/>
    </location>
</feature>
<feature type="transmembrane region" description="Helical" evidence="8">
    <location>
        <begin position="158"/>
        <end position="180"/>
    </location>
</feature>
<evidence type="ECO:0000256" key="1">
    <source>
        <dbReference type="ARBA" id="ARBA00004141"/>
    </source>
</evidence>
<dbReference type="AlphaFoldDB" id="A0AAD5WVZ3"/>
<reference evidence="10" key="1">
    <citation type="submission" date="2022-07" db="EMBL/GenBank/DDBJ databases">
        <title>Draft genome sequence of Zalerion maritima ATCC 34329, a (micro)plastics degrading marine fungus.</title>
        <authorList>
            <person name="Paco A."/>
            <person name="Goncalves M.F.M."/>
            <person name="Rocha-Santos T.A.P."/>
            <person name="Alves A."/>
        </authorList>
    </citation>
    <scope>NUCLEOTIDE SEQUENCE</scope>
    <source>
        <strain evidence="10">ATCC 34329</strain>
    </source>
</reference>
<dbReference type="InterPro" id="IPR044772">
    <property type="entry name" value="NO3_transporter"/>
</dbReference>
<sequence length="507" mass="55111">MGGSFKVSSLWRAPEVNPVNKKARSVPVFNVFNVYGRVFFFSWWGFMVAFWAWYTFPPLLTVTIKKDLNLTPAEVGNSNIVSLCATLFLRVLVGPLCDQFGSRKVFSWLLLIGAIPVGLAPLIKNATGLYISRFFIGILGATFVPCQVWSTGFFDKNIVGTANALTGGWGNAGGGITYFIMPAVFDSFVGDLGYSPDKAWRLTFIVPLVVVILTGVGMLLLTPDTPMGAWADRHKHISENLQSHGVTDAVVDVPGGVTDRASDSDLEKKGGPIAFDHEVAISRTEMVETAKGETVQKPSLKEAMPVIFSLQTTFHVLTYACSFGGELAINAILSSYYLKNFPNLGQTNASNWAAMFGFLNIITRPFGGIVADVLYKMGNRNLWFKKGWITFCGVMTGALLILIGQLDPHKEATMFGLIFLMAIFHEAGNGANFALVPHVHPFANGILSGFTGAGGNFGGVCFAIIFRFMNHGKDYARGFWVIGIINVVLNLLVSWIPPLPKGQIGGH</sequence>
<dbReference type="InterPro" id="IPR004737">
    <property type="entry name" value="NO3_transporter_NarK/NarU-like"/>
</dbReference>
<dbReference type="PROSITE" id="PS50850">
    <property type="entry name" value="MFS"/>
    <property type="match status" value="1"/>
</dbReference>